<accession>A0A0G4GFA0</accession>
<feature type="chain" id="PRO_5005190099" description="Protein kinase domain-containing protein" evidence="1">
    <location>
        <begin position="22"/>
        <end position="306"/>
    </location>
</feature>
<dbReference type="AlphaFoldDB" id="A0A0G4GFA0"/>
<proteinExistence type="predicted"/>
<name>A0A0G4GFA0_9ALVE</name>
<organism evidence="2">
    <name type="scientific">Chromera velia CCMP2878</name>
    <dbReference type="NCBI Taxonomy" id="1169474"/>
    <lineage>
        <taxon>Eukaryota</taxon>
        <taxon>Sar</taxon>
        <taxon>Alveolata</taxon>
        <taxon>Colpodellida</taxon>
        <taxon>Chromeraceae</taxon>
        <taxon>Chromera</taxon>
    </lineage>
</organism>
<keyword evidence="1" id="KW-0732">Signal</keyword>
<dbReference type="EMBL" id="CDMZ01001153">
    <property type="protein sequence ID" value="CEM28202.1"/>
    <property type="molecule type" value="Genomic_DNA"/>
</dbReference>
<feature type="signal peptide" evidence="1">
    <location>
        <begin position="1"/>
        <end position="21"/>
    </location>
</feature>
<protein>
    <recommendedName>
        <fullName evidence="3">Protein kinase domain-containing protein</fullName>
    </recommendedName>
</protein>
<evidence type="ECO:0000256" key="1">
    <source>
        <dbReference type="SAM" id="SignalP"/>
    </source>
</evidence>
<sequence>MCARRFLLSTFFCVLFKDSQKLFASAREATEATECNPKCNSKITVSDRVQGCLRGLVLGEVQGQLSSPGSVVYSVKNADRLARTPEYVRYPTNDYVLTFRTLSQFGEYTKVHFQEEVCVLEHLTAQELTPALIDRWTCVQDSKEYGIFLQARHQAVYTTQFRDTDGRPCLPSENVQRAVIGSFERIIDAGVVHKMATDRSVLFDMGGTVRLTDFRRFTCKAPSASEQDRLFQLGFMVALLTRWLHPKYLFKSPGWHAKNLYQDVIEGIQTGTYVWGSHKVDGQKPVFTQMDASCKVAIRHGDVTVQ</sequence>
<gene>
    <name evidence="2" type="ORF">Cvel_21626</name>
</gene>
<evidence type="ECO:0000313" key="2">
    <source>
        <dbReference type="EMBL" id="CEM28202.1"/>
    </source>
</evidence>
<dbReference type="PhylomeDB" id="A0A0G4GFA0"/>
<reference evidence="2" key="1">
    <citation type="submission" date="2014-11" db="EMBL/GenBank/DDBJ databases">
        <authorList>
            <person name="Otto D Thomas"/>
            <person name="Naeem Raeece"/>
        </authorList>
    </citation>
    <scope>NUCLEOTIDE SEQUENCE</scope>
</reference>
<evidence type="ECO:0008006" key="3">
    <source>
        <dbReference type="Google" id="ProtNLM"/>
    </source>
</evidence>
<dbReference type="VEuPathDB" id="CryptoDB:Cvel_21626"/>